<dbReference type="AlphaFoldDB" id="A0A2I0U9F8"/>
<gene>
    <name evidence="1" type="ORF">llap_7027</name>
</gene>
<dbReference type="OrthoDB" id="9397975at2759"/>
<proteinExistence type="predicted"/>
<reference evidence="2" key="2">
    <citation type="submission" date="2017-12" db="EMBL/GenBank/DDBJ databases">
        <title>Genome sequence of the Bar-tailed Godwit (Limosa lapponica baueri).</title>
        <authorList>
            <person name="Lima N.C.B."/>
            <person name="Parody-Merino A.M."/>
            <person name="Battley P.F."/>
            <person name="Fidler A.E."/>
            <person name="Prosdocimi F."/>
        </authorList>
    </citation>
    <scope>NUCLEOTIDE SEQUENCE [LARGE SCALE GENOMIC DNA]</scope>
</reference>
<accession>A0A2I0U9F8</accession>
<evidence type="ECO:0000313" key="1">
    <source>
        <dbReference type="EMBL" id="PKU42672.1"/>
    </source>
</evidence>
<organism evidence="1 2">
    <name type="scientific">Limosa lapponica baueri</name>
    <dbReference type="NCBI Taxonomy" id="1758121"/>
    <lineage>
        <taxon>Eukaryota</taxon>
        <taxon>Metazoa</taxon>
        <taxon>Chordata</taxon>
        <taxon>Craniata</taxon>
        <taxon>Vertebrata</taxon>
        <taxon>Euteleostomi</taxon>
        <taxon>Archelosauria</taxon>
        <taxon>Archosauria</taxon>
        <taxon>Dinosauria</taxon>
        <taxon>Saurischia</taxon>
        <taxon>Theropoda</taxon>
        <taxon>Coelurosauria</taxon>
        <taxon>Aves</taxon>
        <taxon>Neognathae</taxon>
        <taxon>Neoaves</taxon>
        <taxon>Charadriiformes</taxon>
        <taxon>Scolopacidae</taxon>
        <taxon>Limosa</taxon>
    </lineage>
</organism>
<evidence type="ECO:0000313" key="2">
    <source>
        <dbReference type="Proteomes" id="UP000233556"/>
    </source>
</evidence>
<name>A0A2I0U9F8_LIMLA</name>
<dbReference type="Proteomes" id="UP000233556">
    <property type="component" value="Unassembled WGS sequence"/>
</dbReference>
<dbReference type="EMBL" id="KZ505970">
    <property type="protein sequence ID" value="PKU42672.1"/>
    <property type="molecule type" value="Genomic_DNA"/>
</dbReference>
<reference evidence="2" key="1">
    <citation type="submission" date="2017-11" db="EMBL/GenBank/DDBJ databases">
        <authorList>
            <person name="Lima N.C."/>
            <person name="Parody-Merino A.M."/>
            <person name="Battley P.F."/>
            <person name="Fidler A.E."/>
            <person name="Prosdocimi F."/>
        </authorList>
    </citation>
    <scope>NUCLEOTIDE SEQUENCE [LARGE SCALE GENOMIC DNA]</scope>
</reference>
<sequence>MAVKTKNVEEVSEPPAAGSWDNAPGEGLACMCLLHILNICNRPLLTELGCWTRQTFVQAHQPSPATIITREWIEKSSAFLMVVFGAVNPQADFEPFKQGDLTLLLVMRSLALGLVEPHKVYMSPLLKLVHVSPDGIPSLRRVNCTTQLGVICKLAEGSFDPTVCVIDDDTKQYWSQYGPLRDTSHH</sequence>
<protein>
    <submittedName>
        <fullName evidence="1">Uncharacterized protein</fullName>
    </submittedName>
</protein>
<keyword evidence="2" id="KW-1185">Reference proteome</keyword>